<reference evidence="1" key="2">
    <citation type="journal article" date="2021" name="PeerJ">
        <title>Extensive microbial diversity within the chicken gut microbiome revealed by metagenomics and culture.</title>
        <authorList>
            <person name="Gilroy R."/>
            <person name="Ravi A."/>
            <person name="Getino M."/>
            <person name="Pursley I."/>
            <person name="Horton D.L."/>
            <person name="Alikhan N.F."/>
            <person name="Baker D."/>
            <person name="Gharbi K."/>
            <person name="Hall N."/>
            <person name="Watson M."/>
            <person name="Adriaenssens E.M."/>
            <person name="Foster-Nyarko E."/>
            <person name="Jarju S."/>
            <person name="Secka A."/>
            <person name="Antonio M."/>
            <person name="Oren A."/>
            <person name="Chaudhuri R.R."/>
            <person name="La Ragione R."/>
            <person name="Hildebrand F."/>
            <person name="Pallen M.J."/>
        </authorList>
    </citation>
    <scope>NUCLEOTIDE SEQUENCE</scope>
    <source>
        <strain evidence="1">CHK184-20233</strain>
    </source>
</reference>
<evidence type="ECO:0000313" key="2">
    <source>
        <dbReference type="Proteomes" id="UP000824232"/>
    </source>
</evidence>
<gene>
    <name evidence="1" type="ORF">IAB38_01735</name>
</gene>
<protein>
    <submittedName>
        <fullName evidence="1">Transposase</fullName>
    </submittedName>
</protein>
<name>A0A9D1J2V0_9FIRM</name>
<sequence length="109" mass="13022">MDINDNSIKEIVSLGRKRWKIENEGFYNQKHRTFNISHLNSRNDNAMKVHYFFIQFAHTIRQLLEQGNLLTKSLKLKIKEVSRFLLYTLTSTISDLNNLETNFQLRFDD</sequence>
<dbReference type="AlphaFoldDB" id="A0A9D1J2V0"/>
<proteinExistence type="predicted"/>
<organism evidence="1 2">
    <name type="scientific">Candidatus Onthousia excrementipullorum</name>
    <dbReference type="NCBI Taxonomy" id="2840884"/>
    <lineage>
        <taxon>Bacteria</taxon>
        <taxon>Bacillati</taxon>
        <taxon>Bacillota</taxon>
        <taxon>Bacilli</taxon>
        <taxon>Candidatus Onthousia</taxon>
    </lineage>
</organism>
<evidence type="ECO:0000313" key="1">
    <source>
        <dbReference type="EMBL" id="HIR58748.1"/>
    </source>
</evidence>
<accession>A0A9D1J2V0</accession>
<dbReference type="EMBL" id="DVHC01000019">
    <property type="protein sequence ID" value="HIR58748.1"/>
    <property type="molecule type" value="Genomic_DNA"/>
</dbReference>
<dbReference type="Proteomes" id="UP000824232">
    <property type="component" value="Unassembled WGS sequence"/>
</dbReference>
<reference evidence="1" key="1">
    <citation type="submission" date="2020-10" db="EMBL/GenBank/DDBJ databases">
        <authorList>
            <person name="Gilroy R."/>
        </authorList>
    </citation>
    <scope>NUCLEOTIDE SEQUENCE</scope>
    <source>
        <strain evidence="1">CHK184-20233</strain>
    </source>
</reference>
<comment type="caution">
    <text evidence="1">The sequence shown here is derived from an EMBL/GenBank/DDBJ whole genome shotgun (WGS) entry which is preliminary data.</text>
</comment>